<name>A0A372NUR8_9SPHI</name>
<gene>
    <name evidence="1" type="ORF">D0C36_13405</name>
</gene>
<protein>
    <submittedName>
        <fullName evidence="1">Uncharacterized protein</fullName>
    </submittedName>
</protein>
<accession>A0A372NUR8</accession>
<proteinExistence type="predicted"/>
<comment type="caution">
    <text evidence="1">The sequence shown here is derived from an EMBL/GenBank/DDBJ whole genome shotgun (WGS) entry which is preliminary data.</text>
</comment>
<evidence type="ECO:0000313" key="1">
    <source>
        <dbReference type="EMBL" id="RFZ92419.1"/>
    </source>
</evidence>
<keyword evidence="2" id="KW-1185">Reference proteome</keyword>
<dbReference type="AlphaFoldDB" id="A0A372NUR8"/>
<organism evidence="1 2">
    <name type="scientific">Mucilaginibacter conchicola</name>
    <dbReference type="NCBI Taxonomy" id="2303333"/>
    <lineage>
        <taxon>Bacteria</taxon>
        <taxon>Pseudomonadati</taxon>
        <taxon>Bacteroidota</taxon>
        <taxon>Sphingobacteriia</taxon>
        <taxon>Sphingobacteriales</taxon>
        <taxon>Sphingobacteriaceae</taxon>
        <taxon>Mucilaginibacter</taxon>
    </lineage>
</organism>
<evidence type="ECO:0000313" key="2">
    <source>
        <dbReference type="Proteomes" id="UP000264217"/>
    </source>
</evidence>
<dbReference type="EMBL" id="QWDC01000002">
    <property type="protein sequence ID" value="RFZ92419.1"/>
    <property type="molecule type" value="Genomic_DNA"/>
</dbReference>
<dbReference type="RefSeq" id="WP_117392129.1">
    <property type="nucleotide sequence ID" value="NZ_QWDC01000002.1"/>
</dbReference>
<reference evidence="1 2" key="1">
    <citation type="submission" date="2018-08" db="EMBL/GenBank/DDBJ databases">
        <title>Mucilaginibacter sp. MYSH2.</title>
        <authorList>
            <person name="Seo T."/>
        </authorList>
    </citation>
    <scope>NUCLEOTIDE SEQUENCE [LARGE SCALE GENOMIC DNA]</scope>
    <source>
        <strain evidence="1 2">MYSH2</strain>
    </source>
</reference>
<dbReference type="OrthoDB" id="798002at2"/>
<sequence>MTAIKNKTDRLNLASCVIALHGLGYTEDFLPLNGNTFVCLQNNQNFAIDDLYIRVIDRGFDTITRSYKYIHTIDTPNGEKGLLIADAACSPTSLAN</sequence>
<dbReference type="Proteomes" id="UP000264217">
    <property type="component" value="Unassembled WGS sequence"/>
</dbReference>